<keyword evidence="3" id="KW-0677">Repeat</keyword>
<feature type="domain" description="EGF-like" evidence="10">
    <location>
        <begin position="189"/>
        <end position="227"/>
    </location>
</feature>
<dbReference type="SUPFAM" id="SSF49899">
    <property type="entry name" value="Concanavalin A-like lectins/glucanases"/>
    <property type="match status" value="3"/>
</dbReference>
<dbReference type="KEGG" id="ipu:108270645"/>
<keyword evidence="7" id="KW-1133">Transmembrane helix</keyword>
<dbReference type="SUPFAM" id="SSF57184">
    <property type="entry name" value="Growth factor receptor domain"/>
    <property type="match status" value="1"/>
</dbReference>
<dbReference type="FunFam" id="2.10.25.10:FF:000063">
    <property type="entry name" value="Slit guidance ligand 2"/>
    <property type="match status" value="1"/>
</dbReference>
<evidence type="ECO:0000256" key="1">
    <source>
        <dbReference type="ARBA" id="ARBA00022536"/>
    </source>
</evidence>
<evidence type="ECO:0000256" key="8">
    <source>
        <dbReference type="SAM" id="SignalP"/>
    </source>
</evidence>
<keyword evidence="4 6" id="KW-1015">Disulfide bond</keyword>
<dbReference type="Gene3D" id="2.10.25.10">
    <property type="entry name" value="Laminin"/>
    <property type="match status" value="9"/>
</dbReference>
<dbReference type="SUPFAM" id="SSF57196">
    <property type="entry name" value="EGF/Laminin"/>
    <property type="match status" value="4"/>
</dbReference>
<dbReference type="Pfam" id="PF02210">
    <property type="entry name" value="Laminin_G_2"/>
    <property type="match status" value="3"/>
</dbReference>
<sequence>MDSAFWTVNFVCIFFLAQWTEGVAPLKALSLCLSKPCQNGAECEDDPSTFLCQCHSWSATLSSLKCTSSNTLCHLHTCQGNITCQSTGAHQGQLACHCGNSSSRHNCHSSAQLCAQRLCRQNARCLAVPQTSPGYICICQPGFTGTLCQREVDQCVRNPCRNRAICRNRPNGPTCFCAPGFQGNHCEIKVNECTSQPCRNGATCMDQIGYYECLCRPGYTVSGVLCEEDIDDCASLPCHNGGSCHDSINSYVCMCSPGYTGVQCSITTVFSFKSAGNYLSFQTLLVDADALWNVTLSFCTELKNSVLFRRRSKEAILILQLLEGRLQASLNFWKEASVDGAIWVLELPKEVADGDWYTVEVALAEGRLLLHLHKQCWEENCAAEAQLKIDSITLESSVHSIVIGSHEEGENSGSFIGCMRDVFVDSQVITLEERLNAIVVNITLRCDRCLENPCKNQATCVTLGQSYQCKCQRPYEGHDCTKEYIPARFGQMGSLSYAVFPVNNKLDLVNLTLSMFLHTHQKSGLLLAVTNRTSQYLNVWLEQGRLTTQIHSSQTVACENVVSDGHLHLVGISIAEGQIRLLESDLVCASVEARQIYIRTGDKIYVGGMEDADISARFGGYFKGCIQDLRLNNWRLQFFPFSLPVIFYSPERLVNVLEGCVGDELCDENPCQNGGTCISLRDNFSCICPPSTSGRCCEELQWCELSPCPYPSQCITVGLGYECISRVMFQNNVILRYRSNGLISRHLTSISFSIRTRKRNAFVLHANSSTDFVTVSLQNGLLVMELLSISSGSSSSSPLIMHSFRTIADGKWHNVELFMVSPKVNTSKWIMLLQGIVEDTVTSKSASGNLDFLREDVDILLGGKSFRLADWNLIGCLSTVEIGGIILPYYGTTDVRLPRTQEEQFIKISTVSLLRGCKGDMVASFINMPDPPPHVSICRDEKWNYTCFNGGNCTETHFMCDCLPGFTGQWCEQDLDECVSNPCLNGGFCHNLVNKFYCVCALSYTGNTCQIDLNADSMAPLCLTLASVVFFLAMTMMTLMVVLKRRATHGTYSPSRQEKDGSRVEMCNILQPPPMERLI</sequence>
<evidence type="ECO:0000313" key="12">
    <source>
        <dbReference type="RefSeq" id="XP_053539335.1"/>
    </source>
</evidence>
<dbReference type="AlphaFoldDB" id="A0A9F7RAR6"/>
<dbReference type="GO" id="GO:0045197">
    <property type="term" value="P:establishment or maintenance of epithelial cell apical/basal polarity"/>
    <property type="evidence" value="ECO:0007669"/>
    <property type="project" value="TreeGrafter"/>
</dbReference>
<feature type="domain" description="EGF-like" evidence="10">
    <location>
        <begin position="934"/>
        <end position="972"/>
    </location>
</feature>
<feature type="disulfide bond" evidence="6">
    <location>
        <begin position="471"/>
        <end position="480"/>
    </location>
</feature>
<dbReference type="SMART" id="SM00179">
    <property type="entry name" value="EGF_CA"/>
    <property type="match status" value="8"/>
</dbReference>
<dbReference type="GO" id="GO:0032991">
    <property type="term" value="C:protein-containing complex"/>
    <property type="evidence" value="ECO:0007669"/>
    <property type="project" value="TreeGrafter"/>
</dbReference>
<evidence type="ECO:0000256" key="4">
    <source>
        <dbReference type="ARBA" id="ARBA00023157"/>
    </source>
</evidence>
<evidence type="ECO:0000256" key="6">
    <source>
        <dbReference type="PROSITE-ProRule" id="PRU00076"/>
    </source>
</evidence>
<feature type="transmembrane region" description="Helical" evidence="7">
    <location>
        <begin position="1018"/>
        <end position="1043"/>
    </location>
</feature>
<proteinExistence type="predicted"/>
<dbReference type="InterPro" id="IPR001791">
    <property type="entry name" value="Laminin_G"/>
</dbReference>
<accession>A0A9F7RAR6</accession>
<dbReference type="GO" id="GO:0003008">
    <property type="term" value="P:system process"/>
    <property type="evidence" value="ECO:0007669"/>
    <property type="project" value="UniProtKB-ARBA"/>
</dbReference>
<feature type="disulfide bond" evidence="6">
    <location>
        <begin position="962"/>
        <end position="971"/>
    </location>
</feature>
<comment type="caution">
    <text evidence="6">Lacks conserved residue(s) required for the propagation of feature annotation.</text>
</comment>
<evidence type="ECO:0000313" key="11">
    <source>
        <dbReference type="Proteomes" id="UP000221080"/>
    </source>
</evidence>
<feature type="signal peptide" evidence="8">
    <location>
        <begin position="1"/>
        <end position="22"/>
    </location>
</feature>
<dbReference type="PROSITE" id="PS50025">
    <property type="entry name" value="LAM_G_DOMAIN"/>
    <property type="match status" value="3"/>
</dbReference>
<keyword evidence="5" id="KW-0325">Glycoprotein</keyword>
<dbReference type="CDD" id="cd00110">
    <property type="entry name" value="LamG"/>
    <property type="match status" value="3"/>
</dbReference>
<reference evidence="12" key="2">
    <citation type="submission" date="2025-08" db="UniProtKB">
        <authorList>
            <consortium name="RefSeq"/>
        </authorList>
    </citation>
    <scope>IDENTIFICATION</scope>
    <source>
        <tissue evidence="12">Blood</tissue>
    </source>
</reference>
<feature type="disulfide bond" evidence="6">
    <location>
        <begin position="255"/>
        <end position="264"/>
    </location>
</feature>
<dbReference type="FunFam" id="2.10.25.10:FF:000109">
    <property type="entry name" value="Notch homolog 4, [Drosophila]"/>
    <property type="match status" value="1"/>
</dbReference>
<dbReference type="CTD" id="23418"/>
<dbReference type="PANTHER" id="PTHR24049">
    <property type="entry name" value="CRUMBS FAMILY MEMBER"/>
    <property type="match status" value="1"/>
</dbReference>
<dbReference type="PROSITE" id="PS00022">
    <property type="entry name" value="EGF_1"/>
    <property type="match status" value="7"/>
</dbReference>
<dbReference type="FunFam" id="2.10.25.10:FF:000004">
    <property type="entry name" value="Neurogenic locus notch 1"/>
    <property type="match status" value="1"/>
</dbReference>
<dbReference type="InterPro" id="IPR018097">
    <property type="entry name" value="EGF_Ca-bd_CS"/>
</dbReference>
<evidence type="ECO:0000256" key="7">
    <source>
        <dbReference type="SAM" id="Phobius"/>
    </source>
</evidence>
<feature type="domain" description="Laminin G" evidence="9">
    <location>
        <begin position="724"/>
        <end position="917"/>
    </location>
</feature>
<dbReference type="PANTHER" id="PTHR24049:SF22">
    <property type="entry name" value="DROSOPHILA CRUMBS HOMOLOG"/>
    <property type="match status" value="1"/>
</dbReference>
<feature type="domain" description="EGF-like" evidence="10">
    <location>
        <begin position="229"/>
        <end position="265"/>
    </location>
</feature>
<dbReference type="Pfam" id="PF00008">
    <property type="entry name" value="EGF"/>
    <property type="match status" value="6"/>
</dbReference>
<dbReference type="FunFam" id="2.10.25.10:FF:000066">
    <property type="entry name" value="FAT atypical cadherin 4"/>
    <property type="match status" value="1"/>
</dbReference>
<dbReference type="GO" id="GO:0005886">
    <property type="term" value="C:plasma membrane"/>
    <property type="evidence" value="ECO:0007669"/>
    <property type="project" value="UniProtKB-ARBA"/>
</dbReference>
<dbReference type="SMART" id="SM00181">
    <property type="entry name" value="EGF"/>
    <property type="match status" value="9"/>
</dbReference>
<dbReference type="InterPro" id="IPR000152">
    <property type="entry name" value="EGF-type_Asp/Asn_hydroxyl_site"/>
</dbReference>
<feature type="domain" description="EGF-like" evidence="10">
    <location>
        <begin position="662"/>
        <end position="698"/>
    </location>
</feature>
<feature type="domain" description="EGF-like" evidence="10">
    <location>
        <begin position="151"/>
        <end position="187"/>
    </location>
</feature>
<organism evidence="11 12">
    <name type="scientific">Ictalurus punctatus</name>
    <name type="common">Channel catfish</name>
    <name type="synonym">Silurus punctatus</name>
    <dbReference type="NCBI Taxonomy" id="7998"/>
    <lineage>
        <taxon>Eukaryota</taxon>
        <taxon>Metazoa</taxon>
        <taxon>Chordata</taxon>
        <taxon>Craniata</taxon>
        <taxon>Vertebrata</taxon>
        <taxon>Euteleostomi</taxon>
        <taxon>Actinopterygii</taxon>
        <taxon>Neopterygii</taxon>
        <taxon>Teleostei</taxon>
        <taxon>Ostariophysi</taxon>
        <taxon>Siluriformes</taxon>
        <taxon>Ictaluridae</taxon>
        <taxon>Ictalurus</taxon>
    </lineage>
</organism>
<feature type="domain" description="EGF-like" evidence="10">
    <location>
        <begin position="974"/>
        <end position="1010"/>
    </location>
</feature>
<keyword evidence="11" id="KW-1185">Reference proteome</keyword>
<dbReference type="InterPro" id="IPR009030">
    <property type="entry name" value="Growth_fac_rcpt_cys_sf"/>
</dbReference>
<feature type="chain" id="PRO_5039901998" evidence="8">
    <location>
        <begin position="23"/>
        <end position="1079"/>
    </location>
</feature>
<feature type="disulfide bond" evidence="6">
    <location>
        <begin position="688"/>
        <end position="697"/>
    </location>
</feature>
<keyword evidence="7" id="KW-0812">Transmembrane</keyword>
<feature type="domain" description="Laminin G" evidence="9">
    <location>
        <begin position="268"/>
        <end position="446"/>
    </location>
</feature>
<keyword evidence="1 6" id="KW-0245">EGF-like domain</keyword>
<feature type="domain" description="EGF-like" evidence="10">
    <location>
        <begin position="28"/>
        <end position="67"/>
    </location>
</feature>
<dbReference type="PROSITE" id="PS01186">
    <property type="entry name" value="EGF_2"/>
    <property type="match status" value="6"/>
</dbReference>
<dbReference type="GO" id="GO:0005509">
    <property type="term" value="F:calcium ion binding"/>
    <property type="evidence" value="ECO:0007669"/>
    <property type="project" value="InterPro"/>
</dbReference>
<feature type="disulfide bond" evidence="6">
    <location>
        <begin position="1000"/>
        <end position="1009"/>
    </location>
</feature>
<dbReference type="PROSITE" id="PS00010">
    <property type="entry name" value="ASX_HYDROXYL"/>
    <property type="match status" value="4"/>
</dbReference>
<dbReference type="GO" id="GO:0007157">
    <property type="term" value="P:heterophilic cell-cell adhesion via plasma membrane cell adhesion molecules"/>
    <property type="evidence" value="ECO:0007669"/>
    <property type="project" value="TreeGrafter"/>
</dbReference>
<feature type="domain" description="EGF-like" evidence="10">
    <location>
        <begin position="447"/>
        <end position="481"/>
    </location>
</feature>
<dbReference type="Proteomes" id="UP000221080">
    <property type="component" value="Chromosome 10"/>
</dbReference>
<evidence type="ECO:0000256" key="2">
    <source>
        <dbReference type="ARBA" id="ARBA00022729"/>
    </source>
</evidence>
<evidence type="ECO:0000256" key="5">
    <source>
        <dbReference type="ARBA" id="ARBA00023180"/>
    </source>
</evidence>
<dbReference type="Pfam" id="PF12661">
    <property type="entry name" value="hEGF"/>
    <property type="match status" value="3"/>
</dbReference>
<feature type="disulfide bond" evidence="6">
    <location>
        <begin position="177"/>
        <end position="186"/>
    </location>
</feature>
<evidence type="ECO:0000256" key="3">
    <source>
        <dbReference type="ARBA" id="ARBA00022737"/>
    </source>
</evidence>
<feature type="disulfide bond" evidence="6">
    <location>
        <begin position="139"/>
        <end position="148"/>
    </location>
</feature>
<evidence type="ECO:0000259" key="10">
    <source>
        <dbReference type="PROSITE" id="PS50026"/>
    </source>
</evidence>
<dbReference type="GO" id="GO:0051240">
    <property type="term" value="P:positive regulation of multicellular organismal process"/>
    <property type="evidence" value="ECO:0007669"/>
    <property type="project" value="UniProtKB-ARBA"/>
</dbReference>
<dbReference type="SMART" id="SM00282">
    <property type="entry name" value="LamG"/>
    <property type="match status" value="3"/>
</dbReference>
<dbReference type="Gene3D" id="2.60.120.200">
    <property type="match status" value="3"/>
</dbReference>
<feature type="domain" description="EGF-like" evidence="10">
    <location>
        <begin position="110"/>
        <end position="149"/>
    </location>
</feature>
<evidence type="ECO:0000259" key="9">
    <source>
        <dbReference type="PROSITE" id="PS50025"/>
    </source>
</evidence>
<dbReference type="GeneID" id="108270645"/>
<protein>
    <submittedName>
        <fullName evidence="12">Protein crumbs homolog 1</fullName>
    </submittedName>
</protein>
<dbReference type="FunFam" id="2.10.25.10:FF:000348">
    <property type="entry name" value="Crumbs 1, cell polarity complex component"/>
    <property type="match status" value="1"/>
</dbReference>
<dbReference type="InterPro" id="IPR013320">
    <property type="entry name" value="ConA-like_dom_sf"/>
</dbReference>
<dbReference type="CDD" id="cd00054">
    <property type="entry name" value="EGF_CA"/>
    <property type="match status" value="7"/>
</dbReference>
<dbReference type="PROSITE" id="PS01187">
    <property type="entry name" value="EGF_CA"/>
    <property type="match status" value="2"/>
</dbReference>
<keyword evidence="2 8" id="KW-0732">Signal</keyword>
<reference evidence="11" key="1">
    <citation type="journal article" date="2016" name="Nat. Commun.">
        <title>The channel catfish genome sequence provides insights into the evolution of scale formation in teleosts.</title>
        <authorList>
            <person name="Liu Z."/>
            <person name="Liu S."/>
            <person name="Yao J."/>
            <person name="Bao L."/>
            <person name="Zhang J."/>
            <person name="Li Y."/>
            <person name="Jiang C."/>
            <person name="Sun L."/>
            <person name="Wang R."/>
            <person name="Zhang Y."/>
            <person name="Zhou T."/>
            <person name="Zeng Q."/>
            <person name="Fu Q."/>
            <person name="Gao S."/>
            <person name="Li N."/>
            <person name="Koren S."/>
            <person name="Jiang Y."/>
            <person name="Zimin A."/>
            <person name="Xu P."/>
            <person name="Phillippy A.M."/>
            <person name="Geng X."/>
            <person name="Song L."/>
            <person name="Sun F."/>
            <person name="Li C."/>
            <person name="Wang X."/>
            <person name="Chen A."/>
            <person name="Jin Y."/>
            <person name="Yuan Z."/>
            <person name="Yang Y."/>
            <person name="Tan S."/>
            <person name="Peatman E."/>
            <person name="Lu J."/>
            <person name="Qin Z."/>
            <person name="Dunham R."/>
            <person name="Li Z."/>
            <person name="Sonstegard T."/>
            <person name="Feng J."/>
            <person name="Danzmann R.G."/>
            <person name="Schroeder S."/>
            <person name="Scheffler B."/>
            <person name="Duke M.V."/>
            <person name="Ballard L."/>
            <person name="Kucuktas H."/>
            <person name="Kaltenboeck L."/>
            <person name="Liu H."/>
            <person name="Armbruster J."/>
            <person name="Xie Y."/>
            <person name="Kirby M.L."/>
            <person name="Tian Y."/>
            <person name="Flanagan M.E."/>
            <person name="Mu W."/>
            <person name="Waldbieser G.C."/>
        </authorList>
    </citation>
    <scope>NUCLEOTIDE SEQUENCE [LARGE SCALE GENOMIC DNA]</scope>
    <source>
        <strain evidence="11">SDA103</strain>
    </source>
</reference>
<dbReference type="InterPro" id="IPR051022">
    <property type="entry name" value="Notch_Cell-Fate_Det"/>
</dbReference>
<dbReference type="RefSeq" id="XP_053539335.1">
    <property type="nucleotide sequence ID" value="XM_053683360.1"/>
</dbReference>
<dbReference type="InterPro" id="IPR001881">
    <property type="entry name" value="EGF-like_Ca-bd_dom"/>
</dbReference>
<dbReference type="PRINTS" id="PR00010">
    <property type="entry name" value="EGFBLOOD"/>
</dbReference>
<dbReference type="InterPro" id="IPR000742">
    <property type="entry name" value="EGF"/>
</dbReference>
<dbReference type="OrthoDB" id="283575at2759"/>
<feature type="domain" description="Laminin G" evidence="9">
    <location>
        <begin position="487"/>
        <end position="660"/>
    </location>
</feature>
<dbReference type="GO" id="GO:0007417">
    <property type="term" value="P:central nervous system development"/>
    <property type="evidence" value="ECO:0007669"/>
    <property type="project" value="UniProtKB-ARBA"/>
</dbReference>
<gene>
    <name evidence="12" type="primary">crb1</name>
</gene>
<keyword evidence="7" id="KW-0472">Membrane</keyword>
<name>A0A9F7RAR6_ICTPU</name>
<dbReference type="FunFam" id="2.10.25.10:FF:000122">
    <property type="entry name" value="Protein crumbs homolog 2"/>
    <property type="match status" value="1"/>
</dbReference>
<dbReference type="InterPro" id="IPR013032">
    <property type="entry name" value="EGF-like_CS"/>
</dbReference>
<dbReference type="PROSITE" id="PS50026">
    <property type="entry name" value="EGF_3"/>
    <property type="match status" value="9"/>
</dbReference>